<dbReference type="AlphaFoldDB" id="A0A0U5BMH4"/>
<sequence length="74" mass="8034">MGPSWNLCHRRASLRHAAAVFQKLGRGWQLANQLGPAVSTWPEPIGFIGPVFDPRSCSIPDAAKASGEKYIDSN</sequence>
<evidence type="ECO:0000313" key="1">
    <source>
        <dbReference type="EMBL" id="CEG14067.1"/>
    </source>
</evidence>
<organism evidence="1 2">
    <name type="scientific">Xanthomonas citri pv. citri</name>
    <dbReference type="NCBI Taxonomy" id="611301"/>
    <lineage>
        <taxon>Bacteria</taxon>
        <taxon>Pseudomonadati</taxon>
        <taxon>Pseudomonadota</taxon>
        <taxon>Gammaproteobacteria</taxon>
        <taxon>Lysobacterales</taxon>
        <taxon>Lysobacteraceae</taxon>
        <taxon>Xanthomonas</taxon>
    </lineage>
</organism>
<evidence type="ECO:0000313" key="2">
    <source>
        <dbReference type="Proteomes" id="UP000052230"/>
    </source>
</evidence>
<reference evidence="1 2" key="1">
    <citation type="submission" date="2014-09" db="EMBL/GenBank/DDBJ databases">
        <authorList>
            <person name="Regsiter A."/>
        </authorList>
    </citation>
    <scope>NUCLEOTIDE SEQUENCE [LARGE SCALE GENOMIC DNA]</scope>
</reference>
<comment type="caution">
    <text evidence="1">The sequence shown here is derived from an EMBL/GenBank/DDBJ whole genome shotgun (WGS) entry which is preliminary data.</text>
</comment>
<keyword evidence="2" id="KW-1185">Reference proteome</keyword>
<protein>
    <submittedName>
        <fullName evidence="1">Uncharacterized protein</fullName>
    </submittedName>
</protein>
<name>A0A0U5BMH4_XANCI</name>
<accession>A0A0U5BMH4</accession>
<proteinExistence type="predicted"/>
<gene>
    <name evidence="1" type="ORF">XAC3562_10004</name>
</gene>
<dbReference type="Proteomes" id="UP000052230">
    <property type="component" value="Unassembled WGS sequence"/>
</dbReference>
<dbReference type="EMBL" id="CCXZ01000001">
    <property type="protein sequence ID" value="CEG14067.1"/>
    <property type="molecule type" value="Genomic_DNA"/>
</dbReference>